<dbReference type="Pfam" id="PF18476">
    <property type="entry name" value="PIN_8"/>
    <property type="match status" value="1"/>
</dbReference>
<name>A0A5D0TRV7_9ACTN</name>
<dbReference type="RefSeq" id="WP_148354857.1">
    <property type="nucleotide sequence ID" value="NZ_JBHSBF010000002.1"/>
</dbReference>
<gene>
    <name evidence="2" type="ORF">FXF65_37420</name>
</gene>
<dbReference type="EMBL" id="VSFF01000016">
    <property type="protein sequence ID" value="TYC08577.1"/>
    <property type="molecule type" value="Genomic_DNA"/>
</dbReference>
<proteinExistence type="predicted"/>
<evidence type="ECO:0000313" key="3">
    <source>
        <dbReference type="Proteomes" id="UP000322634"/>
    </source>
</evidence>
<dbReference type="InterPro" id="IPR041578">
    <property type="entry name" value="PIN_8"/>
</dbReference>
<dbReference type="AlphaFoldDB" id="A0A5D0TRV7"/>
<comment type="caution">
    <text evidence="2">The sequence shown here is derived from an EMBL/GenBank/DDBJ whole genome shotgun (WGS) entry which is preliminary data.</text>
</comment>
<dbReference type="Proteomes" id="UP000322634">
    <property type="component" value="Unassembled WGS sequence"/>
</dbReference>
<accession>A0A5D0TRV7</accession>
<organism evidence="2 3">
    <name type="scientific">Actinomadura syzygii</name>
    <dbReference type="NCBI Taxonomy" id="1427538"/>
    <lineage>
        <taxon>Bacteria</taxon>
        <taxon>Bacillati</taxon>
        <taxon>Actinomycetota</taxon>
        <taxon>Actinomycetes</taxon>
        <taxon>Streptosporangiales</taxon>
        <taxon>Thermomonosporaceae</taxon>
        <taxon>Actinomadura</taxon>
    </lineage>
</organism>
<keyword evidence="3" id="KW-1185">Reference proteome</keyword>
<sequence length="393" mass="44762">MTDDAPSLRELFPWHSRPTSEQLKGFLTEGMVVFDTNALFDAYRLNPTGRAEFLHTLVLLGDRLWIPHRVADEFLKRRPTVIRECADAVTKLKKDLTSPFAKARGEIEEFGGRRGLGKERATELTDILAKAQQEIIDKAAESYQFELKPADCRDGDPILSEMETLLRGRVGPPLPDMQKVREEAAYRFERRIPPGYADAAGKDPEDAIGDYVLWVQLLEETVRRKAPVLFVTNEKKDDWVVKQQDGASSLPRPELAAEVWEHALQPFHLVNVRSFLTLANTHINAGVSEETIEQAHDLDSRANESAYRETLERLFEEQERARLIREDLEARLLVAHTKLEAAREGGHERGDLVGEVIAAEMNLERAMHYETKTQQELIRMHIEAPPKWGDSIQ</sequence>
<evidence type="ECO:0000313" key="2">
    <source>
        <dbReference type="EMBL" id="TYC08577.1"/>
    </source>
</evidence>
<feature type="domain" description="PIN like" evidence="1">
    <location>
        <begin position="31"/>
        <end position="255"/>
    </location>
</feature>
<reference evidence="2 3" key="1">
    <citation type="submission" date="2019-08" db="EMBL/GenBank/DDBJ databases">
        <title>Actinomadura sp. nov. CYP1-5 isolated from mountain soil.</title>
        <authorList>
            <person name="Songsumanus A."/>
            <person name="Kuncharoen N."/>
            <person name="Kudo T."/>
            <person name="Yuki M."/>
            <person name="Igarashi Y."/>
            <person name="Tanasupawat S."/>
        </authorList>
    </citation>
    <scope>NUCLEOTIDE SEQUENCE [LARGE SCALE GENOMIC DNA]</scope>
    <source>
        <strain evidence="2 3">GKU157</strain>
    </source>
</reference>
<evidence type="ECO:0000259" key="1">
    <source>
        <dbReference type="Pfam" id="PF18476"/>
    </source>
</evidence>
<dbReference type="OrthoDB" id="9182727at2"/>
<protein>
    <recommendedName>
        <fullName evidence="1">PIN like domain-containing protein</fullName>
    </recommendedName>
</protein>